<name>A0A7D9KPN8_PARCT</name>
<dbReference type="Proteomes" id="UP001152795">
    <property type="component" value="Unassembled WGS sequence"/>
</dbReference>
<keyword evidence="2" id="KW-1185">Reference proteome</keyword>
<accession>A0A7D9KPN8</accession>
<dbReference type="Gene3D" id="6.10.140.2220">
    <property type="match status" value="1"/>
</dbReference>
<evidence type="ECO:0000313" key="1">
    <source>
        <dbReference type="EMBL" id="CAB4045889.1"/>
    </source>
</evidence>
<organism evidence="1 2">
    <name type="scientific">Paramuricea clavata</name>
    <name type="common">Red gorgonian</name>
    <name type="synonym">Violescent sea-whip</name>
    <dbReference type="NCBI Taxonomy" id="317549"/>
    <lineage>
        <taxon>Eukaryota</taxon>
        <taxon>Metazoa</taxon>
        <taxon>Cnidaria</taxon>
        <taxon>Anthozoa</taxon>
        <taxon>Octocorallia</taxon>
        <taxon>Malacalcyonacea</taxon>
        <taxon>Plexauridae</taxon>
        <taxon>Paramuricea</taxon>
    </lineage>
</organism>
<comment type="caution">
    <text evidence="1">The sequence shown here is derived from an EMBL/GenBank/DDBJ whole genome shotgun (WGS) entry which is preliminary data.</text>
</comment>
<dbReference type="OrthoDB" id="3169036at2759"/>
<gene>
    <name evidence="1" type="ORF">PACLA_8A038215</name>
</gene>
<sequence>MKSYFTSPNSLQSAKCQENEVYNNKNSENIRKLNFSVLFCSNCRMKCEVKSCGKCFTATYCNRSCQENHWSKHKQICKILREKSSYLITSMKSVGLDATQRVE</sequence>
<dbReference type="PROSITE" id="PS01360">
    <property type="entry name" value="ZF_MYND_1"/>
    <property type="match status" value="1"/>
</dbReference>
<dbReference type="PROSITE" id="PS50865">
    <property type="entry name" value="ZF_MYND_2"/>
    <property type="match status" value="1"/>
</dbReference>
<protein>
    <submittedName>
        <fullName evidence="1">Uncharacterized protein</fullName>
    </submittedName>
</protein>
<reference evidence="1" key="1">
    <citation type="submission" date="2020-04" db="EMBL/GenBank/DDBJ databases">
        <authorList>
            <person name="Alioto T."/>
            <person name="Alioto T."/>
            <person name="Gomez Garrido J."/>
        </authorList>
    </citation>
    <scope>NUCLEOTIDE SEQUENCE</scope>
    <source>
        <strain evidence="1">A484AB</strain>
    </source>
</reference>
<dbReference type="AlphaFoldDB" id="A0A7D9KPN8"/>
<dbReference type="SUPFAM" id="SSF144232">
    <property type="entry name" value="HIT/MYND zinc finger-like"/>
    <property type="match status" value="1"/>
</dbReference>
<dbReference type="EMBL" id="CACRXK020042978">
    <property type="protein sequence ID" value="CAB4045889.1"/>
    <property type="molecule type" value="Genomic_DNA"/>
</dbReference>
<evidence type="ECO:0000313" key="2">
    <source>
        <dbReference type="Proteomes" id="UP001152795"/>
    </source>
</evidence>
<dbReference type="Pfam" id="PF01753">
    <property type="entry name" value="zf-MYND"/>
    <property type="match status" value="1"/>
</dbReference>
<feature type="non-terminal residue" evidence="1">
    <location>
        <position position="103"/>
    </location>
</feature>
<proteinExistence type="predicted"/>
<dbReference type="InterPro" id="IPR002893">
    <property type="entry name" value="Znf_MYND"/>
</dbReference>